<dbReference type="Proteomes" id="UP000887577">
    <property type="component" value="Unplaced"/>
</dbReference>
<protein>
    <submittedName>
        <fullName evidence="2">Uncharacterized protein</fullName>
    </submittedName>
</protein>
<sequence length="326" mass="37289">MKSIQTIVTKMIEKTSDIVENFFSNPSIKDLIDAIKTSLRCKGITYQTVINGIAKQIFDKDIDPLFFKIGIYIVTEFKKLISNENIVNQNSPSNNKAQQLLNGIEKILTSEIFKNFMVLLQAKLKAIEKQLIKRCKNELLEDVQSKEGVDISLDKASIFKVDENQMFTETVENAMTQWSNELKEKTKDAFETKVKLVLNSANEKNFQSKLNSIILGAYADFRKDQKKRSEIGKKIQKIPSNLAEENLMIQFKKDYFFKLGELQTKTCNPSHYVAAILETANIDEYGGNVISQLISEKLYKTVIVKNEDKFIKPDEIIITPNGIFLF</sequence>
<keyword evidence="1" id="KW-1185">Reference proteome</keyword>
<organism evidence="1 2">
    <name type="scientific">Panagrolaimus superbus</name>
    <dbReference type="NCBI Taxonomy" id="310955"/>
    <lineage>
        <taxon>Eukaryota</taxon>
        <taxon>Metazoa</taxon>
        <taxon>Ecdysozoa</taxon>
        <taxon>Nematoda</taxon>
        <taxon>Chromadorea</taxon>
        <taxon>Rhabditida</taxon>
        <taxon>Tylenchina</taxon>
        <taxon>Panagrolaimomorpha</taxon>
        <taxon>Panagrolaimoidea</taxon>
        <taxon>Panagrolaimidae</taxon>
        <taxon>Panagrolaimus</taxon>
    </lineage>
</organism>
<evidence type="ECO:0000313" key="1">
    <source>
        <dbReference type="Proteomes" id="UP000887577"/>
    </source>
</evidence>
<dbReference type="AlphaFoldDB" id="A0A914YQA9"/>
<dbReference type="WBParaSite" id="PSU_v2.g2214.t1">
    <property type="protein sequence ID" value="PSU_v2.g2214.t1"/>
    <property type="gene ID" value="PSU_v2.g2214"/>
</dbReference>
<reference evidence="2" key="1">
    <citation type="submission" date="2022-11" db="UniProtKB">
        <authorList>
            <consortium name="WormBaseParasite"/>
        </authorList>
    </citation>
    <scope>IDENTIFICATION</scope>
</reference>
<accession>A0A914YQA9</accession>
<proteinExistence type="predicted"/>
<name>A0A914YQA9_9BILA</name>
<evidence type="ECO:0000313" key="2">
    <source>
        <dbReference type="WBParaSite" id="PSU_v2.g2214.t1"/>
    </source>
</evidence>